<gene>
    <name evidence="15" type="ORF">GIB67_033795</name>
</gene>
<dbReference type="InterPro" id="IPR001881">
    <property type="entry name" value="EGF-like_Ca-bd_dom"/>
</dbReference>
<dbReference type="PROSITE" id="PS00108">
    <property type="entry name" value="PROTEIN_KINASE_ST"/>
    <property type="match status" value="1"/>
</dbReference>
<protein>
    <submittedName>
        <fullName evidence="15">Uncharacterized protein</fullName>
    </submittedName>
</protein>
<feature type="signal peptide" evidence="12">
    <location>
        <begin position="1"/>
        <end position="23"/>
    </location>
</feature>
<dbReference type="Pfam" id="PF13947">
    <property type="entry name" value="GUB_WAK_bind"/>
    <property type="match status" value="1"/>
</dbReference>
<keyword evidence="5 12" id="KW-0732">Signal</keyword>
<dbReference type="PANTHER" id="PTHR27005:SF283">
    <property type="entry name" value="OS02G0633066 PROTEIN"/>
    <property type="match status" value="1"/>
</dbReference>
<feature type="domain" description="Protein kinase" evidence="13">
    <location>
        <begin position="136"/>
        <end position="444"/>
    </location>
</feature>
<evidence type="ECO:0000256" key="9">
    <source>
        <dbReference type="ARBA" id="ARBA00023157"/>
    </source>
</evidence>
<dbReference type="InterPro" id="IPR025287">
    <property type="entry name" value="WAK_GUB"/>
</dbReference>
<dbReference type="InterPro" id="IPR049883">
    <property type="entry name" value="NOTCH1_EGF-like"/>
</dbReference>
<evidence type="ECO:0000256" key="11">
    <source>
        <dbReference type="PROSITE-ProRule" id="PRU00076"/>
    </source>
</evidence>
<dbReference type="GO" id="GO:0004674">
    <property type="term" value="F:protein serine/threonine kinase activity"/>
    <property type="evidence" value="ECO:0007669"/>
    <property type="project" value="UniProtKB-KW"/>
</dbReference>
<evidence type="ECO:0000259" key="14">
    <source>
        <dbReference type="PROSITE" id="PS50026"/>
    </source>
</evidence>
<dbReference type="CDD" id="cd00054">
    <property type="entry name" value="EGF_CA"/>
    <property type="match status" value="1"/>
</dbReference>
<dbReference type="Pfam" id="PF07645">
    <property type="entry name" value="EGF_CA"/>
    <property type="match status" value="1"/>
</dbReference>
<keyword evidence="3 11" id="KW-0245">EGF-like domain</keyword>
<dbReference type="GO" id="GO:0007166">
    <property type="term" value="P:cell surface receptor signaling pathway"/>
    <property type="evidence" value="ECO:0007669"/>
    <property type="project" value="InterPro"/>
</dbReference>
<dbReference type="PROSITE" id="PS50026">
    <property type="entry name" value="EGF_3"/>
    <property type="match status" value="1"/>
</dbReference>
<evidence type="ECO:0000256" key="3">
    <source>
        <dbReference type="ARBA" id="ARBA00022536"/>
    </source>
</evidence>
<dbReference type="OrthoDB" id="544619at2759"/>
<dbReference type="FunFam" id="1.10.510.10:FF:000084">
    <property type="entry name" value="Wall-associated receptor kinase 2"/>
    <property type="match status" value="1"/>
</dbReference>
<dbReference type="InterPro" id="IPR008271">
    <property type="entry name" value="Ser/Thr_kinase_AS"/>
</dbReference>
<comment type="subcellular location">
    <subcellularLocation>
        <location evidence="1">Membrane</location>
        <topology evidence="1">Single-pass type I membrane protein</topology>
    </subcellularLocation>
</comment>
<evidence type="ECO:0000256" key="1">
    <source>
        <dbReference type="ARBA" id="ARBA00004479"/>
    </source>
</evidence>
<dbReference type="InterPro" id="IPR000742">
    <property type="entry name" value="EGF"/>
</dbReference>
<evidence type="ECO:0000256" key="6">
    <source>
        <dbReference type="ARBA" id="ARBA00022737"/>
    </source>
</evidence>
<evidence type="ECO:0000256" key="2">
    <source>
        <dbReference type="ARBA" id="ARBA00022527"/>
    </source>
</evidence>
<dbReference type="PROSITE" id="PS50011">
    <property type="entry name" value="PROTEIN_KINASE_DOM"/>
    <property type="match status" value="1"/>
</dbReference>
<dbReference type="PROSITE" id="PS00010">
    <property type="entry name" value="ASX_HYDROXYL"/>
    <property type="match status" value="1"/>
</dbReference>
<dbReference type="SUPFAM" id="SSF57196">
    <property type="entry name" value="EGF/Laminin"/>
    <property type="match status" value="1"/>
</dbReference>
<dbReference type="Gene3D" id="2.10.25.10">
    <property type="entry name" value="Laminin"/>
    <property type="match status" value="1"/>
</dbReference>
<keyword evidence="16" id="KW-1185">Reference proteome</keyword>
<reference evidence="15 16" key="1">
    <citation type="journal article" date="2020" name="IScience">
        <title>Genome Sequencing of the Endangered Kingdonia uniflora (Circaeasteraceae, Ranunculales) Reveals Potential Mechanisms of Evolutionary Specialization.</title>
        <authorList>
            <person name="Sun Y."/>
            <person name="Deng T."/>
            <person name="Zhang A."/>
            <person name="Moore M.J."/>
            <person name="Landis J.B."/>
            <person name="Lin N."/>
            <person name="Zhang H."/>
            <person name="Zhang X."/>
            <person name="Huang J."/>
            <person name="Zhang X."/>
            <person name="Sun H."/>
            <person name="Wang H."/>
        </authorList>
    </citation>
    <scope>NUCLEOTIDE SEQUENCE [LARGE SCALE GENOMIC DNA]</scope>
    <source>
        <strain evidence="15">TB1705</strain>
        <tissue evidence="15">Leaf</tissue>
    </source>
</reference>
<evidence type="ECO:0000313" key="15">
    <source>
        <dbReference type="EMBL" id="KAF6174263.1"/>
    </source>
</evidence>
<keyword evidence="2" id="KW-0418">Kinase</keyword>
<evidence type="ECO:0000256" key="12">
    <source>
        <dbReference type="SAM" id="SignalP"/>
    </source>
</evidence>
<sequence>MFLKSLICLFPWLILATIETSLAKAGCQDTCGNISIPNPFGVGEPHCYQQSGLQLVCNESFNPPKLLYGNIPLVSISLLNGTMTVGLGVSYYCYDRAGELSDWQTWTFTLNENYYFSDTRNKFTAIGCDTNAVMSDSFVEIFKSGCMSVCANERSVVEGSCSGIGCCQTAIPKGLKTLNENTLVLMSLTKGLILRCIDIDECLAPENPCEKICTNTLGSFKCSCPRDYIDEGEQDGKDCIPSPIQKKPILQLALGVTSISWDNRLRIAAETAHALAYLHSAPIIHRDIKSANILLDDNFTAKVADFGISKLVQLDQTQMSTLVQGTFGYLDPEYFNTSQLTEKSDVFSFGVVLVELLTGKKPICSERSPGERSLAIYFNAALKANRLFQLVEPQVIDEGKSAQIMAYSELAKRCLHMKGEERPTMKETAAELEGLRRFEMHPWALQRNEESTSLLSEPQNIYSIELSSYTSDVSGQYSMEVMPMNVPPR</sequence>
<dbReference type="GO" id="GO:0030247">
    <property type="term" value="F:polysaccharide binding"/>
    <property type="evidence" value="ECO:0007669"/>
    <property type="project" value="InterPro"/>
</dbReference>
<keyword evidence="4" id="KW-0808">Transferase</keyword>
<dbReference type="Proteomes" id="UP000541444">
    <property type="component" value="Unassembled WGS sequence"/>
</dbReference>
<dbReference type="GO" id="GO:0005524">
    <property type="term" value="F:ATP binding"/>
    <property type="evidence" value="ECO:0007669"/>
    <property type="project" value="UniProtKB-KW"/>
</dbReference>
<dbReference type="InterPro" id="IPR011009">
    <property type="entry name" value="Kinase-like_dom_sf"/>
</dbReference>
<evidence type="ECO:0000256" key="7">
    <source>
        <dbReference type="ARBA" id="ARBA00022741"/>
    </source>
</evidence>
<keyword evidence="2" id="KW-0723">Serine/threonine-protein kinase</keyword>
<keyword evidence="7" id="KW-0547">Nucleotide-binding</keyword>
<dbReference type="SMART" id="SM00179">
    <property type="entry name" value="EGF_CA"/>
    <property type="match status" value="1"/>
</dbReference>
<dbReference type="PROSITE" id="PS01187">
    <property type="entry name" value="EGF_CA"/>
    <property type="match status" value="1"/>
</dbReference>
<evidence type="ECO:0000259" key="13">
    <source>
        <dbReference type="PROSITE" id="PS50011"/>
    </source>
</evidence>
<keyword evidence="9" id="KW-1015">Disulfide bond</keyword>
<feature type="domain" description="EGF-like" evidence="14">
    <location>
        <begin position="198"/>
        <end position="234"/>
    </location>
</feature>
<comment type="caution">
    <text evidence="11">Lacks conserved residue(s) required for the propagation of feature annotation.</text>
</comment>
<keyword evidence="10" id="KW-0325">Glycoprotein</keyword>
<dbReference type="GO" id="GO:0005509">
    <property type="term" value="F:calcium ion binding"/>
    <property type="evidence" value="ECO:0007669"/>
    <property type="project" value="InterPro"/>
</dbReference>
<dbReference type="Gene3D" id="1.10.510.10">
    <property type="entry name" value="Transferase(Phosphotransferase) domain 1"/>
    <property type="match status" value="1"/>
</dbReference>
<evidence type="ECO:0000256" key="4">
    <source>
        <dbReference type="ARBA" id="ARBA00022679"/>
    </source>
</evidence>
<dbReference type="PANTHER" id="PTHR27005">
    <property type="entry name" value="WALL-ASSOCIATED RECEPTOR KINASE-LIKE 21"/>
    <property type="match status" value="1"/>
</dbReference>
<evidence type="ECO:0000313" key="16">
    <source>
        <dbReference type="Proteomes" id="UP000541444"/>
    </source>
</evidence>
<dbReference type="SMART" id="SM00181">
    <property type="entry name" value="EGF"/>
    <property type="match status" value="1"/>
</dbReference>
<feature type="chain" id="PRO_5029770779" evidence="12">
    <location>
        <begin position="24"/>
        <end position="489"/>
    </location>
</feature>
<dbReference type="FunFam" id="2.10.25.10:FF:000038">
    <property type="entry name" value="Fibrillin 2"/>
    <property type="match status" value="1"/>
</dbReference>
<evidence type="ECO:0000256" key="10">
    <source>
        <dbReference type="ARBA" id="ARBA00023180"/>
    </source>
</evidence>
<comment type="caution">
    <text evidence="15">The sequence shown here is derived from an EMBL/GenBank/DDBJ whole genome shotgun (WGS) entry which is preliminary data.</text>
</comment>
<dbReference type="GO" id="GO:0005886">
    <property type="term" value="C:plasma membrane"/>
    <property type="evidence" value="ECO:0007669"/>
    <property type="project" value="TreeGrafter"/>
</dbReference>
<evidence type="ECO:0000256" key="5">
    <source>
        <dbReference type="ARBA" id="ARBA00022729"/>
    </source>
</evidence>
<dbReference type="InterPro" id="IPR045274">
    <property type="entry name" value="WAK-like"/>
</dbReference>
<accession>A0A7J7P4L8</accession>
<dbReference type="InterPro" id="IPR018097">
    <property type="entry name" value="EGF_Ca-bd_CS"/>
</dbReference>
<dbReference type="SUPFAM" id="SSF56112">
    <property type="entry name" value="Protein kinase-like (PK-like)"/>
    <property type="match status" value="1"/>
</dbReference>
<proteinExistence type="predicted"/>
<dbReference type="InterPro" id="IPR000152">
    <property type="entry name" value="EGF-type_Asp/Asn_hydroxyl_site"/>
</dbReference>
<keyword evidence="8" id="KW-0067">ATP-binding</keyword>
<name>A0A7J7P4L8_9MAGN</name>
<dbReference type="EMBL" id="JACGCM010000287">
    <property type="protein sequence ID" value="KAF6174263.1"/>
    <property type="molecule type" value="Genomic_DNA"/>
</dbReference>
<dbReference type="InterPro" id="IPR000719">
    <property type="entry name" value="Prot_kinase_dom"/>
</dbReference>
<organism evidence="15 16">
    <name type="scientific">Kingdonia uniflora</name>
    <dbReference type="NCBI Taxonomy" id="39325"/>
    <lineage>
        <taxon>Eukaryota</taxon>
        <taxon>Viridiplantae</taxon>
        <taxon>Streptophyta</taxon>
        <taxon>Embryophyta</taxon>
        <taxon>Tracheophyta</taxon>
        <taxon>Spermatophyta</taxon>
        <taxon>Magnoliopsida</taxon>
        <taxon>Ranunculales</taxon>
        <taxon>Circaeasteraceae</taxon>
        <taxon>Kingdonia</taxon>
    </lineage>
</organism>
<keyword evidence="6" id="KW-0677">Repeat</keyword>
<dbReference type="Pfam" id="PF00069">
    <property type="entry name" value="Pkinase"/>
    <property type="match status" value="1"/>
</dbReference>
<evidence type="ECO:0000256" key="8">
    <source>
        <dbReference type="ARBA" id="ARBA00022840"/>
    </source>
</evidence>
<dbReference type="AlphaFoldDB" id="A0A7J7P4L8"/>
<dbReference type="SMART" id="SM00220">
    <property type="entry name" value="S_TKc"/>
    <property type="match status" value="1"/>
</dbReference>